<keyword evidence="3" id="KW-1185">Reference proteome</keyword>
<accession>A0AAE0ASN1</accession>
<feature type="compositionally biased region" description="Basic and acidic residues" evidence="1">
    <location>
        <begin position="60"/>
        <end position="71"/>
    </location>
</feature>
<evidence type="ECO:0000256" key="1">
    <source>
        <dbReference type="SAM" id="MobiDB-lite"/>
    </source>
</evidence>
<dbReference type="Proteomes" id="UP001281410">
    <property type="component" value="Unassembled WGS sequence"/>
</dbReference>
<dbReference type="EMBL" id="JANJYJ010000003">
    <property type="protein sequence ID" value="KAK3223471.1"/>
    <property type="molecule type" value="Genomic_DNA"/>
</dbReference>
<dbReference type="AlphaFoldDB" id="A0AAE0ASN1"/>
<feature type="region of interest" description="Disordered" evidence="1">
    <location>
        <begin position="60"/>
        <end position="80"/>
    </location>
</feature>
<feature type="region of interest" description="Disordered" evidence="1">
    <location>
        <begin position="1"/>
        <end position="25"/>
    </location>
</feature>
<gene>
    <name evidence="2" type="ORF">Dsin_010496</name>
</gene>
<evidence type="ECO:0000313" key="2">
    <source>
        <dbReference type="EMBL" id="KAK3223471.1"/>
    </source>
</evidence>
<sequence length="110" mass="12508">MVNLPHVENLGAEHQGMHSSKVKPTYQLQGRITTINEANVLEYNREMNSKQVELTHKINDQRRPSEYRPEGLPKNVSPLEEGTRPKAAELAVCIRIRITKVVYCRKAAST</sequence>
<reference evidence="2" key="1">
    <citation type="journal article" date="2023" name="Plant J.">
        <title>Genome sequences and population genomics provide insights into the demographic history, inbreeding, and mutation load of two 'living fossil' tree species of Dipteronia.</title>
        <authorList>
            <person name="Feng Y."/>
            <person name="Comes H.P."/>
            <person name="Chen J."/>
            <person name="Zhu S."/>
            <person name="Lu R."/>
            <person name="Zhang X."/>
            <person name="Li P."/>
            <person name="Qiu J."/>
            <person name="Olsen K.M."/>
            <person name="Qiu Y."/>
        </authorList>
    </citation>
    <scope>NUCLEOTIDE SEQUENCE</scope>
    <source>
        <strain evidence="2">NBL</strain>
    </source>
</reference>
<protein>
    <submittedName>
        <fullName evidence="2">Uncharacterized protein</fullName>
    </submittedName>
</protein>
<proteinExistence type="predicted"/>
<comment type="caution">
    <text evidence="2">The sequence shown here is derived from an EMBL/GenBank/DDBJ whole genome shotgun (WGS) entry which is preliminary data.</text>
</comment>
<name>A0AAE0ASN1_9ROSI</name>
<evidence type="ECO:0000313" key="3">
    <source>
        <dbReference type="Proteomes" id="UP001281410"/>
    </source>
</evidence>
<organism evidence="2 3">
    <name type="scientific">Dipteronia sinensis</name>
    <dbReference type="NCBI Taxonomy" id="43782"/>
    <lineage>
        <taxon>Eukaryota</taxon>
        <taxon>Viridiplantae</taxon>
        <taxon>Streptophyta</taxon>
        <taxon>Embryophyta</taxon>
        <taxon>Tracheophyta</taxon>
        <taxon>Spermatophyta</taxon>
        <taxon>Magnoliopsida</taxon>
        <taxon>eudicotyledons</taxon>
        <taxon>Gunneridae</taxon>
        <taxon>Pentapetalae</taxon>
        <taxon>rosids</taxon>
        <taxon>malvids</taxon>
        <taxon>Sapindales</taxon>
        <taxon>Sapindaceae</taxon>
        <taxon>Hippocastanoideae</taxon>
        <taxon>Acereae</taxon>
        <taxon>Dipteronia</taxon>
    </lineage>
</organism>